<feature type="transmembrane region" description="Helical" evidence="5">
    <location>
        <begin position="107"/>
        <end position="129"/>
    </location>
</feature>
<keyword evidence="6" id="KW-0547">Nucleotide-binding</keyword>
<comment type="subcellular location">
    <subcellularLocation>
        <location evidence="1">Membrane</location>
        <topology evidence="1">Multi-pass membrane protein</topology>
    </subcellularLocation>
</comment>
<protein>
    <submittedName>
        <fullName evidence="6">Cobalt ABC transporter ATP-binding protein</fullName>
    </submittedName>
</protein>
<dbReference type="PANTHER" id="PTHR33514">
    <property type="entry name" value="PROTEIN ABCI12, CHLOROPLASTIC"/>
    <property type="match status" value="1"/>
</dbReference>
<evidence type="ECO:0000256" key="3">
    <source>
        <dbReference type="ARBA" id="ARBA00022989"/>
    </source>
</evidence>
<dbReference type="EMBL" id="PNFV01000004">
    <property type="protein sequence ID" value="PMB82687.1"/>
    <property type="molecule type" value="Genomic_DNA"/>
</dbReference>
<evidence type="ECO:0000313" key="6">
    <source>
        <dbReference type="EMBL" id="PMB82687.1"/>
    </source>
</evidence>
<evidence type="ECO:0000256" key="5">
    <source>
        <dbReference type="SAM" id="Phobius"/>
    </source>
</evidence>
<keyword evidence="3 5" id="KW-1133">Transmembrane helix</keyword>
<dbReference type="OrthoDB" id="8075495at2"/>
<keyword evidence="4 5" id="KW-0472">Membrane</keyword>
<evidence type="ECO:0000256" key="4">
    <source>
        <dbReference type="ARBA" id="ARBA00023136"/>
    </source>
</evidence>
<feature type="transmembrane region" description="Helical" evidence="5">
    <location>
        <begin position="149"/>
        <end position="168"/>
    </location>
</feature>
<dbReference type="PANTHER" id="PTHR33514:SF13">
    <property type="entry name" value="PROTEIN ABCI12, CHLOROPLASTIC"/>
    <property type="match status" value="1"/>
</dbReference>
<name>A0A2J6NMX9_9LACO</name>
<dbReference type="InterPro" id="IPR003339">
    <property type="entry name" value="ABC/ECF_trnsptr_transmembrane"/>
</dbReference>
<sequence>MNNKIVFGSYVPVASPLHRLDPRMKLLMCVWYVVLVFFANSWGTSLWLLAGLLVAILMSRVSFHQYWQGLRPLTWVIIFTVAFQVLFSSGGQLYWHWGIMSITHDGLVNSLIIFYRFMVIITASTVLTATTPTLRIADGLDWFMRPLKVLRVPVNQITLMLSIALRFIPTIMDEAGKITNAQRSRGMNFHQGNLVQRIKHLVPVLIPLFVNSFKRAEDLATAMEARGYDPDSPRTHFRQLHWQGRDTVTFVVMVLVTVILFMIRGGLL</sequence>
<dbReference type="GO" id="GO:0005524">
    <property type="term" value="F:ATP binding"/>
    <property type="evidence" value="ECO:0007669"/>
    <property type="project" value="UniProtKB-KW"/>
</dbReference>
<evidence type="ECO:0000256" key="1">
    <source>
        <dbReference type="ARBA" id="ARBA00004141"/>
    </source>
</evidence>
<dbReference type="CDD" id="cd16914">
    <property type="entry name" value="EcfT"/>
    <property type="match status" value="1"/>
</dbReference>
<evidence type="ECO:0000256" key="2">
    <source>
        <dbReference type="ARBA" id="ARBA00022692"/>
    </source>
</evidence>
<feature type="transmembrane region" description="Helical" evidence="5">
    <location>
        <begin position="73"/>
        <end position="95"/>
    </location>
</feature>
<reference evidence="6 7" key="1">
    <citation type="submission" date="2017-09" db="EMBL/GenBank/DDBJ databases">
        <title>Bacterial strain isolated from the female urinary microbiota.</title>
        <authorList>
            <person name="Thomas-White K."/>
            <person name="Kumar N."/>
            <person name="Forster S."/>
            <person name="Putonti C."/>
            <person name="Lawley T."/>
            <person name="Wolfe A.J."/>
        </authorList>
    </citation>
    <scope>NUCLEOTIDE SEQUENCE [LARGE SCALE GENOMIC DNA]</scope>
    <source>
        <strain evidence="6 7">UMB0683</strain>
    </source>
</reference>
<feature type="transmembrane region" description="Helical" evidence="5">
    <location>
        <begin position="29"/>
        <end position="58"/>
    </location>
</feature>
<feature type="transmembrane region" description="Helical" evidence="5">
    <location>
        <begin position="248"/>
        <end position="267"/>
    </location>
</feature>
<keyword evidence="2 5" id="KW-0812">Transmembrane</keyword>
<evidence type="ECO:0000313" key="7">
    <source>
        <dbReference type="Proteomes" id="UP000239920"/>
    </source>
</evidence>
<comment type="caution">
    <text evidence="6">The sequence shown here is derived from an EMBL/GenBank/DDBJ whole genome shotgun (WGS) entry which is preliminary data.</text>
</comment>
<dbReference type="GO" id="GO:0005886">
    <property type="term" value="C:plasma membrane"/>
    <property type="evidence" value="ECO:0007669"/>
    <property type="project" value="TreeGrafter"/>
</dbReference>
<proteinExistence type="predicted"/>
<dbReference type="Proteomes" id="UP000239920">
    <property type="component" value="Unassembled WGS sequence"/>
</dbReference>
<organism evidence="6 7">
    <name type="scientific">Limosilactobacillus pontis</name>
    <dbReference type="NCBI Taxonomy" id="35787"/>
    <lineage>
        <taxon>Bacteria</taxon>
        <taxon>Bacillati</taxon>
        <taxon>Bacillota</taxon>
        <taxon>Bacilli</taxon>
        <taxon>Lactobacillales</taxon>
        <taxon>Lactobacillaceae</taxon>
        <taxon>Limosilactobacillus</taxon>
    </lineage>
</organism>
<dbReference type="AlphaFoldDB" id="A0A2J6NMX9"/>
<gene>
    <name evidence="6" type="ORF">CK797_04475</name>
</gene>
<dbReference type="RefSeq" id="WP_104688578.1">
    <property type="nucleotide sequence ID" value="NZ_JBKTHY010000006.1"/>
</dbReference>
<keyword evidence="6" id="KW-0067">ATP-binding</keyword>
<dbReference type="Pfam" id="PF02361">
    <property type="entry name" value="CbiQ"/>
    <property type="match status" value="1"/>
</dbReference>
<accession>A0A2J6NMX9</accession>